<organism evidence="1 2">
    <name type="scientific">Kribbella caucasensis</name>
    <dbReference type="NCBI Taxonomy" id="2512215"/>
    <lineage>
        <taxon>Bacteria</taxon>
        <taxon>Bacillati</taxon>
        <taxon>Actinomycetota</taxon>
        <taxon>Actinomycetes</taxon>
        <taxon>Propionibacteriales</taxon>
        <taxon>Kribbellaceae</taxon>
        <taxon>Kribbella</taxon>
    </lineage>
</organism>
<dbReference type="EMBL" id="SNWQ01000014">
    <property type="protein sequence ID" value="TDO45081.1"/>
    <property type="molecule type" value="Genomic_DNA"/>
</dbReference>
<evidence type="ECO:0000313" key="2">
    <source>
        <dbReference type="Proteomes" id="UP000295388"/>
    </source>
</evidence>
<reference evidence="1 2" key="1">
    <citation type="submission" date="2019-03" db="EMBL/GenBank/DDBJ databases">
        <title>Genomic Encyclopedia of Type Strains, Phase III (KMG-III): the genomes of soil and plant-associated and newly described type strains.</title>
        <authorList>
            <person name="Whitman W."/>
        </authorList>
    </citation>
    <scope>NUCLEOTIDE SEQUENCE [LARGE SCALE GENOMIC DNA]</scope>
    <source>
        <strain evidence="1 2">VKM Ac-2527</strain>
    </source>
</reference>
<dbReference type="Proteomes" id="UP000295388">
    <property type="component" value="Unassembled WGS sequence"/>
</dbReference>
<protein>
    <submittedName>
        <fullName evidence="1">Uncharacterized protein</fullName>
    </submittedName>
</protein>
<keyword evidence="2" id="KW-1185">Reference proteome</keyword>
<dbReference type="AlphaFoldDB" id="A0A4R6KBS0"/>
<sequence>MYTKVMSEASTLADLSRFLNKDLLIELWPQLRPPRYCVRRWHTKFPQLAALGSGGVWQ</sequence>
<gene>
    <name evidence="1" type="ORF">EV643_114226</name>
</gene>
<name>A0A4R6KBS0_9ACTN</name>
<evidence type="ECO:0000313" key="1">
    <source>
        <dbReference type="EMBL" id="TDO45081.1"/>
    </source>
</evidence>
<comment type="caution">
    <text evidence="1">The sequence shown here is derived from an EMBL/GenBank/DDBJ whole genome shotgun (WGS) entry which is preliminary data.</text>
</comment>
<accession>A0A4R6KBS0</accession>
<proteinExistence type="predicted"/>